<accession>A0A0G4HFQ2</accession>
<feature type="compositionally biased region" description="Polar residues" evidence="1">
    <location>
        <begin position="114"/>
        <end position="123"/>
    </location>
</feature>
<reference evidence="2" key="1">
    <citation type="submission" date="2014-11" db="EMBL/GenBank/DDBJ databases">
        <authorList>
            <person name="Otto D Thomas"/>
            <person name="Naeem Raeece"/>
        </authorList>
    </citation>
    <scope>NUCLEOTIDE SEQUENCE</scope>
</reference>
<proteinExistence type="predicted"/>
<dbReference type="InterPro" id="IPR008775">
    <property type="entry name" value="Phytyl_CoA_dOase-like"/>
</dbReference>
<gene>
    <name evidence="2" type="ORF">Cvel_27148</name>
</gene>
<feature type="compositionally biased region" description="Basic and acidic residues" evidence="1">
    <location>
        <begin position="21"/>
        <end position="37"/>
    </location>
</feature>
<evidence type="ECO:0000313" key="2">
    <source>
        <dbReference type="EMBL" id="CEM42934.1"/>
    </source>
</evidence>
<dbReference type="Pfam" id="PF05721">
    <property type="entry name" value="PhyH"/>
    <property type="match status" value="1"/>
</dbReference>
<dbReference type="VEuPathDB" id="CryptoDB:Cvel_27148"/>
<dbReference type="EMBL" id="CDMZ01002567">
    <property type="protein sequence ID" value="CEM42934.1"/>
    <property type="molecule type" value="Genomic_DNA"/>
</dbReference>
<protein>
    <recommendedName>
        <fullName evidence="3">Phytanoyl-CoA dioxygenase</fullName>
    </recommendedName>
</protein>
<name>A0A0G4HFQ2_9ALVE</name>
<dbReference type="PANTHER" id="PTHR37563">
    <property type="entry name" value="PHYTANOYL-COA DIOXYGENASE FAMILY PROTEIN (AFU_ORTHOLOGUE AFUA_2G03330)"/>
    <property type="match status" value="1"/>
</dbReference>
<dbReference type="PANTHER" id="PTHR37563:SF2">
    <property type="entry name" value="PHYTANOYL-COA DIOXYGENASE FAMILY PROTEIN (AFU_ORTHOLOGUE AFUA_2G03330)"/>
    <property type="match status" value="1"/>
</dbReference>
<organism evidence="2">
    <name type="scientific">Chromera velia CCMP2878</name>
    <dbReference type="NCBI Taxonomy" id="1169474"/>
    <lineage>
        <taxon>Eukaryota</taxon>
        <taxon>Sar</taxon>
        <taxon>Alveolata</taxon>
        <taxon>Colpodellida</taxon>
        <taxon>Chromeraceae</taxon>
        <taxon>Chromera</taxon>
    </lineage>
</organism>
<dbReference type="InterPro" id="IPR051961">
    <property type="entry name" value="Fungal_Metabolite_Diox"/>
</dbReference>
<feature type="region of interest" description="Disordered" evidence="1">
    <location>
        <begin position="21"/>
        <end position="49"/>
    </location>
</feature>
<dbReference type="SUPFAM" id="SSF51197">
    <property type="entry name" value="Clavaminate synthase-like"/>
    <property type="match status" value="1"/>
</dbReference>
<evidence type="ECO:0008006" key="3">
    <source>
        <dbReference type="Google" id="ProtNLM"/>
    </source>
</evidence>
<dbReference type="Gene3D" id="2.60.120.620">
    <property type="entry name" value="q2cbj1_9rhob like domain"/>
    <property type="match status" value="1"/>
</dbReference>
<evidence type="ECO:0000256" key="1">
    <source>
        <dbReference type="SAM" id="MobiDB-lite"/>
    </source>
</evidence>
<dbReference type="AlphaFoldDB" id="A0A0G4HFQ2"/>
<feature type="region of interest" description="Disordered" evidence="1">
    <location>
        <begin position="100"/>
        <end position="127"/>
    </location>
</feature>
<sequence length="326" mass="36246">MPHRTGYVVPQIRKEVEARVGGRRRDRDIEQERKEWTGDAVAPGPAEAERMTRTDSYAEFITRVVSVHRRLCSAGLCSASLASVLENLAEMLSLPQTIAERQREAEGPPRQFLKFSNSRTPQSADKAPASPSVVAFSHCRDFVLPLGACHVEEILRCICAEENLGRLLRGAVGRDAQLSEVTAIISEPGTPAMQLHSDSSWSAFSQRRMDSRPRMVTLFLALHDILEEAMDPTAFCPETHEQRCFPDNRWRAPADASEALRAEKPSVWFPLSVGDGVVMDSLTWHRGGANTSEKRRVLLAVTFIAASVGQARSEGNFDIFRLCDFL</sequence>